<reference evidence="1" key="1">
    <citation type="submission" date="2019-04" db="EMBL/GenBank/DDBJ databases">
        <authorList>
            <consortium name="Pathogen Informatics"/>
        </authorList>
    </citation>
    <scope>NUCLEOTIDE SEQUENCE</scope>
    <source>
        <strain evidence="1">NCTC9183</strain>
    </source>
</reference>
<sequence length="95" mass="10530">MHLFCDDMDTLTPQWKLSRRWTMTAICAPGLKRWRAEVAELKARLDSLLHHLGTKTWGQDCALGWSALGSIAQKAWLPVLGAAESWTLQAALVAG</sequence>
<dbReference type="AlphaFoldDB" id="A0A4P0Y5E2"/>
<accession>A0A4P0Y5E2</accession>
<organism evidence="1">
    <name type="scientific">Klebsiella pneumoniae</name>
    <dbReference type="NCBI Taxonomy" id="573"/>
    <lineage>
        <taxon>Bacteria</taxon>
        <taxon>Pseudomonadati</taxon>
        <taxon>Pseudomonadota</taxon>
        <taxon>Gammaproteobacteria</taxon>
        <taxon>Enterobacterales</taxon>
        <taxon>Enterobacteriaceae</taxon>
        <taxon>Klebsiella/Raoultella group</taxon>
        <taxon>Klebsiella</taxon>
        <taxon>Klebsiella pneumoniae complex</taxon>
    </lineage>
</organism>
<evidence type="ECO:0000313" key="1">
    <source>
        <dbReference type="EMBL" id="VTM54334.1"/>
    </source>
</evidence>
<protein>
    <submittedName>
        <fullName evidence="1">Oxidoreductase family, NAD-binding</fullName>
    </submittedName>
</protein>
<dbReference type="EMBL" id="CABDVL010000003">
    <property type="protein sequence ID" value="VTM54334.1"/>
    <property type="molecule type" value="Genomic_DNA"/>
</dbReference>
<dbReference type="Proteomes" id="UP000507695">
    <property type="component" value="Unassembled WGS sequence"/>
</dbReference>
<name>A0A4P0Y5E2_KLEPN</name>
<gene>
    <name evidence="1" type="ORF">NCTC9183_02967</name>
</gene>
<proteinExistence type="predicted"/>